<dbReference type="OrthoDB" id="10253113at2759"/>
<dbReference type="Gene3D" id="3.40.50.1780">
    <property type="match status" value="2"/>
</dbReference>
<dbReference type="PANTHER" id="PTHR11615">
    <property type="entry name" value="NITRATE, FORMATE, IRON DEHYDROGENASE"/>
    <property type="match status" value="1"/>
</dbReference>
<gene>
    <name evidence="5" type="ORF">ALEPTO_LOCUS1532</name>
</gene>
<proteinExistence type="inferred from homology"/>
<evidence type="ECO:0000313" key="5">
    <source>
        <dbReference type="EMBL" id="CAG8460917.1"/>
    </source>
</evidence>
<sequence>MAFSGAVILTDLNDYISPSQACIKPVESKKNKSDGTPVSIKIDDFGGHFEVTQDGIETKLETASITLNDCLACSGCITSAESILVSMQSHEELYKVLESNRIAIEEGRAQDIKTVVVSIAPQSRASIAAKYKLTPLQAAQRITHFLKSLGVDYIFDTSFSRDFSLIESAREFVERYRVLQEKRAVNQTVNNDGDGSERLKPKRVSRSGNDSRESSSMIEARLPMLASSCPGWICYAEKTHGFTLPYISEVKSPQQIMGILVKDYLAKKLGVKPNQIYHVSVMMCYDKKLEASREDFLNNEFNTHDVDCVITTGELDKMFEEKNFNIAESTTAMTASFDSFTKMNSEGNLLGTSGAGSGGFLEYILSYAAKELFDVSGVDADKGEGVVVKIGKNKDLKEISLEVDGKSVLKFASAYGFRNIQNLVRKIKTGNSPYHYVEVMACPSGCINGGGQLKPTESSISIKDWIDQVDKLYRSVNNEPPENNELVQRLYIDWLGGKDSLKCKKILRTQYHAVEQTLINPLTVKW</sequence>
<keyword evidence="2" id="KW-0004">4Fe-4S</keyword>
<comment type="caution">
    <text evidence="5">The sequence shown here is derived from an EMBL/GenBank/DDBJ whole genome shotgun (WGS) entry which is preliminary data.</text>
</comment>
<dbReference type="Gene3D" id="3.40.950.10">
    <property type="entry name" value="Fe-only Hydrogenase (Larger Subunit), Chain L, domain 3"/>
    <property type="match status" value="2"/>
</dbReference>
<comment type="similarity">
    <text evidence="1">Belongs to the NARF family.</text>
</comment>
<dbReference type="Proteomes" id="UP000789508">
    <property type="component" value="Unassembled WGS sequence"/>
</dbReference>
<keyword evidence="2" id="KW-0408">Iron</keyword>
<dbReference type="SUPFAM" id="SSF53920">
    <property type="entry name" value="Fe-only hydrogenase"/>
    <property type="match status" value="1"/>
</dbReference>
<dbReference type="InterPro" id="IPR004108">
    <property type="entry name" value="Fe_hydrogenase_lsu_C"/>
</dbReference>
<dbReference type="EMBL" id="CAJVPS010000174">
    <property type="protein sequence ID" value="CAG8460917.1"/>
    <property type="molecule type" value="Genomic_DNA"/>
</dbReference>
<evidence type="ECO:0000259" key="4">
    <source>
        <dbReference type="SMART" id="SM00902"/>
    </source>
</evidence>
<dbReference type="InterPro" id="IPR003149">
    <property type="entry name" value="Fe_hydrogenase_ssu"/>
</dbReference>
<dbReference type="SMART" id="SM00902">
    <property type="entry name" value="Fe_hyd_SSU"/>
    <property type="match status" value="1"/>
</dbReference>
<keyword evidence="2" id="KW-0411">Iron-sulfur</keyword>
<protein>
    <submittedName>
        <fullName evidence="5">14552_t:CDS:1</fullName>
    </submittedName>
</protein>
<accession>A0A9N8VND0</accession>
<dbReference type="Pfam" id="PF02906">
    <property type="entry name" value="Fe_hyd_lg_C"/>
    <property type="match status" value="2"/>
</dbReference>
<feature type="domain" description="Iron hydrogenase small subunit" evidence="4">
    <location>
        <begin position="459"/>
        <end position="515"/>
    </location>
</feature>
<evidence type="ECO:0000256" key="3">
    <source>
        <dbReference type="SAM" id="MobiDB-lite"/>
    </source>
</evidence>
<dbReference type="AlphaFoldDB" id="A0A9N8VND0"/>
<evidence type="ECO:0000256" key="1">
    <source>
        <dbReference type="ARBA" id="ARBA00006596"/>
    </source>
</evidence>
<dbReference type="InterPro" id="IPR009016">
    <property type="entry name" value="Fe_hydrogenase"/>
</dbReference>
<dbReference type="GO" id="GO:0051539">
    <property type="term" value="F:4 iron, 4 sulfur cluster binding"/>
    <property type="evidence" value="ECO:0007669"/>
    <property type="project" value="UniProtKB-KW"/>
</dbReference>
<evidence type="ECO:0000313" key="6">
    <source>
        <dbReference type="Proteomes" id="UP000789508"/>
    </source>
</evidence>
<keyword evidence="6" id="KW-1185">Reference proteome</keyword>
<name>A0A9N8VND0_9GLOM</name>
<reference evidence="5" key="1">
    <citation type="submission" date="2021-06" db="EMBL/GenBank/DDBJ databases">
        <authorList>
            <person name="Kallberg Y."/>
            <person name="Tangrot J."/>
            <person name="Rosling A."/>
        </authorList>
    </citation>
    <scope>NUCLEOTIDE SEQUENCE</scope>
    <source>
        <strain evidence="5">FL130A</strain>
    </source>
</reference>
<organism evidence="5 6">
    <name type="scientific">Ambispora leptoticha</name>
    <dbReference type="NCBI Taxonomy" id="144679"/>
    <lineage>
        <taxon>Eukaryota</taxon>
        <taxon>Fungi</taxon>
        <taxon>Fungi incertae sedis</taxon>
        <taxon>Mucoromycota</taxon>
        <taxon>Glomeromycotina</taxon>
        <taxon>Glomeromycetes</taxon>
        <taxon>Archaeosporales</taxon>
        <taxon>Ambisporaceae</taxon>
        <taxon>Ambispora</taxon>
    </lineage>
</organism>
<evidence type="ECO:0000256" key="2">
    <source>
        <dbReference type="ARBA" id="ARBA00022485"/>
    </source>
</evidence>
<dbReference type="InterPro" id="IPR050340">
    <property type="entry name" value="Cytosolic_Fe-S_CAF"/>
</dbReference>
<feature type="region of interest" description="Disordered" evidence="3">
    <location>
        <begin position="187"/>
        <end position="216"/>
    </location>
</feature>
<keyword evidence="2" id="KW-0479">Metal-binding</keyword>